<dbReference type="SMART" id="SM00105">
    <property type="entry name" value="ArfGap"/>
    <property type="match status" value="1"/>
</dbReference>
<evidence type="ECO:0000256" key="8">
    <source>
        <dbReference type="PROSITE-ProRule" id="PRU00023"/>
    </source>
</evidence>
<dbReference type="EMBL" id="CAKOAT010186266">
    <property type="protein sequence ID" value="CAH8354000.1"/>
    <property type="molecule type" value="Genomic_DNA"/>
</dbReference>
<dbReference type="Gene3D" id="1.25.40.20">
    <property type="entry name" value="Ankyrin repeat-containing domain"/>
    <property type="match status" value="1"/>
</dbReference>
<dbReference type="InterPro" id="IPR045258">
    <property type="entry name" value="ACAP1/2/3-like"/>
</dbReference>
<evidence type="ECO:0000313" key="14">
    <source>
        <dbReference type="EMBL" id="CAH8354000.1"/>
    </source>
</evidence>
<evidence type="ECO:0000256" key="1">
    <source>
        <dbReference type="ARBA" id="ARBA00022468"/>
    </source>
</evidence>
<dbReference type="InterPro" id="IPR001849">
    <property type="entry name" value="PH_domain"/>
</dbReference>
<evidence type="ECO:0000256" key="10">
    <source>
        <dbReference type="SAM" id="Coils"/>
    </source>
</evidence>
<evidence type="ECO:0000259" key="13">
    <source>
        <dbReference type="PROSITE" id="PS50115"/>
    </source>
</evidence>
<evidence type="ECO:0000256" key="11">
    <source>
        <dbReference type="SAM" id="Phobius"/>
    </source>
</evidence>
<feature type="coiled-coil region" evidence="10">
    <location>
        <begin position="278"/>
        <end position="305"/>
    </location>
</feature>
<reference evidence="14 15" key="1">
    <citation type="submission" date="2022-03" db="EMBL/GenBank/DDBJ databases">
        <authorList>
            <person name="Macdonald S."/>
            <person name="Ahmed S."/>
            <person name="Newling K."/>
        </authorList>
    </citation>
    <scope>NUCLEOTIDE SEQUENCE [LARGE SCALE GENOMIC DNA]</scope>
</reference>
<evidence type="ECO:0000256" key="3">
    <source>
        <dbReference type="ARBA" id="ARBA00022737"/>
    </source>
</evidence>
<dbReference type="GO" id="GO:0008270">
    <property type="term" value="F:zinc ion binding"/>
    <property type="evidence" value="ECO:0007669"/>
    <property type="project" value="UniProtKB-KW"/>
</dbReference>
<dbReference type="InterPro" id="IPR038508">
    <property type="entry name" value="ArfGAP_dom_sf"/>
</dbReference>
<feature type="domain" description="PH" evidence="12">
    <location>
        <begin position="365"/>
        <end position="502"/>
    </location>
</feature>
<keyword evidence="5" id="KW-0862">Zinc</keyword>
<dbReference type="SUPFAM" id="SSF103657">
    <property type="entry name" value="BAR/IMD domain-like"/>
    <property type="match status" value="1"/>
</dbReference>
<keyword evidence="1" id="KW-0343">GTPase activation</keyword>
<comment type="caution">
    <text evidence="14">The sequence shown here is derived from an EMBL/GenBank/DDBJ whole genome shotgun (WGS) entry which is preliminary data.</text>
</comment>
<organism evidence="14 15">
    <name type="scientific">Eruca vesicaria subsp. sativa</name>
    <name type="common">Garden rocket</name>
    <name type="synonym">Eruca sativa</name>
    <dbReference type="NCBI Taxonomy" id="29727"/>
    <lineage>
        <taxon>Eukaryota</taxon>
        <taxon>Viridiplantae</taxon>
        <taxon>Streptophyta</taxon>
        <taxon>Embryophyta</taxon>
        <taxon>Tracheophyta</taxon>
        <taxon>Spermatophyta</taxon>
        <taxon>Magnoliopsida</taxon>
        <taxon>eudicotyledons</taxon>
        <taxon>Gunneridae</taxon>
        <taxon>Pentapetalae</taxon>
        <taxon>rosids</taxon>
        <taxon>malvids</taxon>
        <taxon>Brassicales</taxon>
        <taxon>Brassicaceae</taxon>
        <taxon>Brassiceae</taxon>
        <taxon>Eruca</taxon>
    </lineage>
</organism>
<evidence type="ECO:0000256" key="7">
    <source>
        <dbReference type="ARBA" id="ARBA00023054"/>
    </source>
</evidence>
<evidence type="ECO:0000256" key="2">
    <source>
        <dbReference type="ARBA" id="ARBA00022723"/>
    </source>
</evidence>
<feature type="domain" description="Arf-GAP" evidence="13">
    <location>
        <begin position="575"/>
        <end position="708"/>
    </location>
</feature>
<dbReference type="InterPro" id="IPR027267">
    <property type="entry name" value="AH/BAR_dom_sf"/>
</dbReference>
<dbReference type="InterPro" id="IPR002110">
    <property type="entry name" value="Ankyrin_rpt"/>
</dbReference>
<dbReference type="InterPro" id="IPR036770">
    <property type="entry name" value="Ankyrin_rpt-contain_sf"/>
</dbReference>
<feature type="repeat" description="ANK" evidence="8">
    <location>
        <begin position="839"/>
        <end position="871"/>
    </location>
</feature>
<dbReference type="CDD" id="cd07606">
    <property type="entry name" value="BAR_SFC_plant"/>
    <property type="match status" value="1"/>
</dbReference>
<dbReference type="Pfam" id="PF16746">
    <property type="entry name" value="BAR_3"/>
    <property type="match status" value="1"/>
</dbReference>
<dbReference type="InterPro" id="IPR035670">
    <property type="entry name" value="AGD1/2/3/4_BAR_plant"/>
</dbReference>
<keyword evidence="11" id="KW-0472">Membrane</keyword>
<dbReference type="InterPro" id="IPR004148">
    <property type="entry name" value="BAR_dom"/>
</dbReference>
<name>A0ABC8KEI7_ERUVS</name>
<keyword evidence="11" id="KW-0812">Transmembrane</keyword>
<keyword evidence="4 9" id="KW-0863">Zinc-finger</keyword>
<dbReference type="Proteomes" id="UP001642260">
    <property type="component" value="Unassembled WGS sequence"/>
</dbReference>
<dbReference type="Pfam" id="PF12796">
    <property type="entry name" value="Ank_2"/>
    <property type="match status" value="1"/>
</dbReference>
<dbReference type="Gene3D" id="2.30.29.30">
    <property type="entry name" value="Pleckstrin-homology domain (PH domain)/Phosphotyrosine-binding domain (PTB)"/>
    <property type="match status" value="1"/>
</dbReference>
<dbReference type="AlphaFoldDB" id="A0ABC8KEI7"/>
<evidence type="ECO:0000313" key="15">
    <source>
        <dbReference type="Proteomes" id="UP001642260"/>
    </source>
</evidence>
<dbReference type="FunFam" id="1.25.40.20:FF:000513">
    <property type="entry name" value="ADP-ribosylation factor GTPase-activating protein AGD1"/>
    <property type="match status" value="1"/>
</dbReference>
<dbReference type="PANTHER" id="PTHR23180:SF405">
    <property type="entry name" value="ADP-RIBOSYLATION FACTOR GTPASE-ACTIVATING PROTEIN AGD1"/>
    <property type="match status" value="1"/>
</dbReference>
<keyword evidence="6 8" id="KW-0040">ANK repeat</keyword>
<dbReference type="SMART" id="SM00233">
    <property type="entry name" value="PH"/>
    <property type="match status" value="1"/>
</dbReference>
<sequence>MHFAKLDDSPMFRQQMQCMEESADLLGMRCLRFYKECTKYTEGLGDGYDGDIDFVNALESFGGGHNDPIGVAFGGTFLSSFSFSLLSQRRYMFIFLFSGPVMTKFTVALREIGTYKEVLRSQVENILNDRLVQFVNVDVQEIKEARKRFDKASIIYDQAREKFLSLRKSTRLDVAATIEEDLHSARAAFEQARFHLVSALSNAEAKKRFEFLEAVSGTVDAHLRFFKQASLLYLEPFSLVLCYLVWFLTSDSFFQGYELLHQMEPFINQVLSYAHQSRECTNYEMASLNERMQEYKRQVDREARNLNGSPTRDGILMRHNSRNSQKVIEAVMQSAAKGKVTSYNCPLYTVFCLIFLLTLLSLQVQTIRQGYLSKRSSNLRGDWKRRFFILDSRGMLYYYRKPWNWSSGNGNRSSINRNVTSENGPGLLSRWLSSHYHGGVHDEKPVARLTVNLLTSTIKVDADQTDLRFCFRIISPRKVYTLQAENAQDQMDWIEKITGVTTSLLSSQPPERTIMRLSTMDGDTYSASESGSVADLYDIEQAENGEYTVENPMTGGNRLRFSGCLQQHYDMGKTETPIDVLTKVLGNEKCADCGAPEPDWASLNLGVLICIECSGIHRNLGVHISKVRSLTLDVKVWEPSVLTLFQSLGNVYVNSVWEELLNSETRSSSASRSSGTPRKLLARKPGVTDPISVKELFIHAKYSERIFVRQGIDSLQEIWENVRANDKKSVYKHIVCSDTDVNALRGQASYTVSLSLSKMMQLEAKEETLKAKFKRIEEEFQENPEGYSNSKIEEEGESMVREETSKDCSLLHLACLYADIGMVELLLQYGAKINAIDSKGRTPLHHCIISRRYAIAKLLLLRGGDPNAVDKDSNTPVRYALKADLDDSDLIALLTDSKR</sequence>
<dbReference type="InterPro" id="IPR011993">
    <property type="entry name" value="PH-like_dom_sf"/>
</dbReference>
<dbReference type="InterPro" id="IPR037278">
    <property type="entry name" value="ARFGAP/RecO"/>
</dbReference>
<dbReference type="PANTHER" id="PTHR23180">
    <property type="entry name" value="CENTAURIN/ARF"/>
    <property type="match status" value="1"/>
</dbReference>
<feature type="transmembrane region" description="Helical" evidence="11">
    <location>
        <begin position="347"/>
        <end position="367"/>
    </location>
</feature>
<protein>
    <recommendedName>
        <fullName evidence="16">ADP-ribosylation factor GTPase-activating protein AGD1</fullName>
    </recommendedName>
</protein>
<accession>A0ABC8KEI7</accession>
<keyword evidence="3" id="KW-0677">Repeat</keyword>
<evidence type="ECO:0000256" key="4">
    <source>
        <dbReference type="ARBA" id="ARBA00022771"/>
    </source>
</evidence>
<dbReference type="Pfam" id="PF00169">
    <property type="entry name" value="PH"/>
    <property type="match status" value="1"/>
</dbReference>
<proteinExistence type="predicted"/>
<evidence type="ECO:0000259" key="12">
    <source>
        <dbReference type="PROSITE" id="PS50003"/>
    </source>
</evidence>
<dbReference type="PROSITE" id="PS50088">
    <property type="entry name" value="ANK_REPEAT"/>
    <property type="match status" value="2"/>
</dbReference>
<evidence type="ECO:0000256" key="6">
    <source>
        <dbReference type="ARBA" id="ARBA00023043"/>
    </source>
</evidence>
<dbReference type="SUPFAM" id="SSF50729">
    <property type="entry name" value="PH domain-like"/>
    <property type="match status" value="1"/>
</dbReference>
<dbReference type="Gene3D" id="1.10.220.150">
    <property type="entry name" value="Arf GTPase activating protein"/>
    <property type="match status" value="1"/>
</dbReference>
<evidence type="ECO:0000256" key="9">
    <source>
        <dbReference type="PROSITE-ProRule" id="PRU00288"/>
    </source>
</evidence>
<dbReference type="SMART" id="SM00248">
    <property type="entry name" value="ANK"/>
    <property type="match status" value="2"/>
</dbReference>
<dbReference type="Pfam" id="PF01412">
    <property type="entry name" value="ArfGap"/>
    <property type="match status" value="1"/>
</dbReference>
<dbReference type="GO" id="GO:0005096">
    <property type="term" value="F:GTPase activator activity"/>
    <property type="evidence" value="ECO:0007669"/>
    <property type="project" value="UniProtKB-KW"/>
</dbReference>
<gene>
    <name evidence="14" type="ORF">ERUC_LOCUS19755</name>
</gene>
<dbReference type="InterPro" id="IPR001164">
    <property type="entry name" value="ArfGAP_dom"/>
</dbReference>
<dbReference type="CDD" id="cd13250">
    <property type="entry name" value="PH_ACAP"/>
    <property type="match status" value="1"/>
</dbReference>
<dbReference type="PRINTS" id="PR00405">
    <property type="entry name" value="REVINTRACTNG"/>
</dbReference>
<keyword evidence="15" id="KW-1185">Reference proteome</keyword>
<dbReference type="Gene3D" id="1.20.1270.60">
    <property type="entry name" value="Arfaptin homology (AH) domain/BAR domain"/>
    <property type="match status" value="1"/>
</dbReference>
<evidence type="ECO:0008006" key="16">
    <source>
        <dbReference type="Google" id="ProtNLM"/>
    </source>
</evidence>
<dbReference type="CDD" id="cd08204">
    <property type="entry name" value="ArfGap"/>
    <property type="match status" value="1"/>
</dbReference>
<dbReference type="FunFam" id="1.10.220.150:FF:000019">
    <property type="entry name" value="ADP-ribosylation factor GTPase-activating protein AGD1"/>
    <property type="match status" value="1"/>
</dbReference>
<feature type="repeat" description="ANK" evidence="8">
    <location>
        <begin position="806"/>
        <end position="838"/>
    </location>
</feature>
<evidence type="ECO:0000256" key="5">
    <source>
        <dbReference type="ARBA" id="ARBA00022833"/>
    </source>
</evidence>
<dbReference type="PROSITE" id="PS50115">
    <property type="entry name" value="ARFGAP"/>
    <property type="match status" value="1"/>
</dbReference>
<dbReference type="SUPFAM" id="SSF57863">
    <property type="entry name" value="ArfGap/RecO-like zinc finger"/>
    <property type="match status" value="1"/>
</dbReference>
<keyword evidence="11" id="KW-1133">Transmembrane helix</keyword>
<dbReference type="PROSITE" id="PS50003">
    <property type="entry name" value="PH_DOMAIN"/>
    <property type="match status" value="1"/>
</dbReference>
<keyword evidence="2" id="KW-0479">Metal-binding</keyword>
<dbReference type="PROSITE" id="PS50297">
    <property type="entry name" value="ANK_REP_REGION"/>
    <property type="match status" value="2"/>
</dbReference>
<feature type="transmembrane region" description="Helical" evidence="11">
    <location>
        <begin position="69"/>
        <end position="86"/>
    </location>
</feature>
<dbReference type="SUPFAM" id="SSF48403">
    <property type="entry name" value="Ankyrin repeat"/>
    <property type="match status" value="1"/>
</dbReference>
<keyword evidence="7 10" id="KW-0175">Coiled coil</keyword>